<dbReference type="InterPro" id="IPR014998">
    <property type="entry name" value="DUF1848"/>
</dbReference>
<name>A0ABV4DT30_9CLOT</name>
<protein>
    <submittedName>
        <fullName evidence="1">DUF1848 domain-containing protein</fullName>
    </submittedName>
</protein>
<evidence type="ECO:0000313" key="1">
    <source>
        <dbReference type="EMBL" id="MEY8762401.1"/>
    </source>
</evidence>
<dbReference type="Proteomes" id="UP001565220">
    <property type="component" value="Unassembled WGS sequence"/>
</dbReference>
<dbReference type="Pfam" id="PF08902">
    <property type="entry name" value="DUF1848"/>
    <property type="match status" value="1"/>
</dbReference>
<proteinExistence type="predicted"/>
<dbReference type="RefSeq" id="WP_294181536.1">
    <property type="nucleotide sequence ID" value="NZ_JBGFFE010000001.1"/>
</dbReference>
<keyword evidence="2" id="KW-1185">Reference proteome</keyword>
<accession>A0ABV4DT30</accession>
<comment type="caution">
    <text evidence="1">The sequence shown here is derived from an EMBL/GenBank/DDBJ whole genome shotgun (WGS) entry which is preliminary data.</text>
</comment>
<sequence>MILSVSRRTDIPAFYSKWFFNRIKEGFVLVRNPFNTKQVGKINLNPEIVDCIAFWTKDPGKMLDRLDEIREYNYYFQFTLNPYDRTLEKNVPGKEYLIDTFIKLSLKIGRDRVIWRYDPIVLTDRFTKEYHCKCFEYLAEKLGPYTDKCVISFLDLYRKTERNLRSINVLPIGKNDMFQLAEKFSKIAFRYDLTVETCSEDIDLSRFNISHGRCIDDKLISHIVGQKLSVEKDPNQRKACGCVKSIDIGAYNSCGHNCLYCYANSSGDIVERSLSMHDENSPLLVGRLCGDEKIIDRDVKSYKTGFYF</sequence>
<organism evidence="1 2">
    <name type="scientific">Clostridium lapidicellarium</name>
    <dbReference type="NCBI Taxonomy" id="3240931"/>
    <lineage>
        <taxon>Bacteria</taxon>
        <taxon>Bacillati</taxon>
        <taxon>Bacillota</taxon>
        <taxon>Clostridia</taxon>
        <taxon>Eubacteriales</taxon>
        <taxon>Clostridiaceae</taxon>
        <taxon>Clostridium</taxon>
    </lineage>
</organism>
<reference evidence="1 2" key="1">
    <citation type="submission" date="2024-08" db="EMBL/GenBank/DDBJ databases">
        <title>Clostridium lapicellarii sp. nov., and Clostridium renhuaiense sp. nov., two species isolated from the mud in a fermentation cellar used for producing sauce-flavour Chinese liquors.</title>
        <authorList>
            <person name="Yang F."/>
            <person name="Wang H."/>
            <person name="Chen L.Q."/>
            <person name="Zhou N."/>
            <person name="Lu J.J."/>
            <person name="Pu X.X."/>
            <person name="Wan B."/>
            <person name="Wang L."/>
            <person name="Liu S.J."/>
        </authorList>
    </citation>
    <scope>NUCLEOTIDE SEQUENCE [LARGE SCALE GENOMIC DNA]</scope>
    <source>
        <strain evidence="1 2">MT-113</strain>
    </source>
</reference>
<evidence type="ECO:0000313" key="2">
    <source>
        <dbReference type="Proteomes" id="UP001565220"/>
    </source>
</evidence>
<gene>
    <name evidence="1" type="ORF">AB8S09_01880</name>
</gene>
<dbReference type="EMBL" id="JBGFFE010000001">
    <property type="protein sequence ID" value="MEY8762401.1"/>
    <property type="molecule type" value="Genomic_DNA"/>
</dbReference>